<evidence type="ECO:0000313" key="6">
    <source>
        <dbReference type="Proteomes" id="UP000247702"/>
    </source>
</evidence>
<feature type="transmembrane region" description="Helical" evidence="3">
    <location>
        <begin position="393"/>
        <end position="414"/>
    </location>
</feature>
<evidence type="ECO:0000313" key="5">
    <source>
        <dbReference type="EMBL" id="GES75046.1"/>
    </source>
</evidence>
<dbReference type="Proteomes" id="UP000247702">
    <property type="component" value="Unassembled WGS sequence"/>
</dbReference>
<proteinExistence type="predicted"/>
<keyword evidence="1" id="KW-0880">Kelch repeat</keyword>
<keyword evidence="3" id="KW-1133">Transmembrane helix</keyword>
<gene>
    <name evidence="5" type="ORF">RCL2_000250100</name>
    <name evidence="4" type="ORF">RclHR1_01290015</name>
</gene>
<dbReference type="EMBL" id="BEXD01000324">
    <property type="protein sequence ID" value="GBB86471.1"/>
    <property type="molecule type" value="Genomic_DNA"/>
</dbReference>
<keyword evidence="6" id="KW-1185">Reference proteome</keyword>
<dbReference type="PANTHER" id="PTHR46093">
    <property type="entry name" value="ACYL-COA-BINDING DOMAIN-CONTAINING PROTEIN 5"/>
    <property type="match status" value="1"/>
</dbReference>
<dbReference type="Gene3D" id="2.120.10.80">
    <property type="entry name" value="Kelch-type beta propeller"/>
    <property type="match status" value="3"/>
</dbReference>
<dbReference type="Proteomes" id="UP000615446">
    <property type="component" value="Unassembled WGS sequence"/>
</dbReference>
<reference evidence="5" key="2">
    <citation type="submission" date="2019-10" db="EMBL/GenBank/DDBJ databases">
        <title>Conservation and host-specific expression of non-tandemly repeated heterogenous ribosome RNA gene in arbuscular mycorrhizal fungi.</title>
        <authorList>
            <person name="Maeda T."/>
            <person name="Kobayashi Y."/>
            <person name="Nakagawa T."/>
            <person name="Ezawa T."/>
            <person name="Yamaguchi K."/>
            <person name="Bino T."/>
            <person name="Nishimoto Y."/>
            <person name="Shigenobu S."/>
            <person name="Kawaguchi M."/>
        </authorList>
    </citation>
    <scope>NUCLEOTIDE SEQUENCE</scope>
    <source>
        <strain evidence="5">HR1</strain>
    </source>
</reference>
<dbReference type="AlphaFoldDB" id="A0A2Z6QNZ7"/>
<keyword evidence="3" id="KW-0812">Transmembrane</keyword>
<protein>
    <recommendedName>
        <fullName evidence="7">Galactose oxidase</fullName>
    </recommendedName>
</protein>
<organism evidence="4 6">
    <name type="scientific">Rhizophagus clarus</name>
    <dbReference type="NCBI Taxonomy" id="94130"/>
    <lineage>
        <taxon>Eukaryota</taxon>
        <taxon>Fungi</taxon>
        <taxon>Fungi incertae sedis</taxon>
        <taxon>Mucoromycota</taxon>
        <taxon>Glomeromycotina</taxon>
        <taxon>Glomeromycetes</taxon>
        <taxon>Glomerales</taxon>
        <taxon>Glomeraceae</taxon>
        <taxon>Rhizophagus</taxon>
    </lineage>
</organism>
<evidence type="ECO:0000256" key="2">
    <source>
        <dbReference type="ARBA" id="ARBA00022737"/>
    </source>
</evidence>
<dbReference type="EMBL" id="BLAL01000013">
    <property type="protein sequence ID" value="GES75046.1"/>
    <property type="molecule type" value="Genomic_DNA"/>
</dbReference>
<accession>A0A2Z6QNZ7</accession>
<comment type="caution">
    <text evidence="4">The sequence shown here is derived from an EMBL/GenBank/DDBJ whole genome shotgun (WGS) entry which is preliminary data.</text>
</comment>
<sequence length="428" mass="48215">MNPFDKLIRILGLILCLIICQINVINCKQYVPMQRAYHTATFVGDKIYFLGGFTESLNYTNDFFTLDVSKSFNQSEGLPFEDLSYLSSSVPEHNRATTSVGGQLKDTIFLFDGHMGNYTNYASEVVQSFSTSEKIWQSVTINSGVEPLRRTSMNAATDNNGKVFLFGGAKELDPIQYYNIMNTFDTINKVWNSMSTFETPRDGYTATYIPESNIIIYIGGFGGFGKYNYPYSSPNLLDISNLDIYDTINNYWREQPTQNPPQSRVFHTAVLTNDSRIIVFGGADNTTSHPVNSHYEVLDVNTYQWYHGTDDVNIVAPFRGHTATLVGDYMFIAFGIVYTKDGNFPSNKIIIYKIGNYANFQEVDSFITQSIADTDNSNSKNTNTNIKFNTVQIIAIAVGTSGIVIIAIAVFIIYKKYPKKKENILFIE</sequence>
<evidence type="ECO:0000256" key="3">
    <source>
        <dbReference type="SAM" id="Phobius"/>
    </source>
</evidence>
<dbReference type="SUPFAM" id="SSF117281">
    <property type="entry name" value="Kelch motif"/>
    <property type="match status" value="1"/>
</dbReference>
<name>A0A2Z6QNZ7_9GLOM</name>
<keyword evidence="3" id="KW-0472">Membrane</keyword>
<dbReference type="InterPro" id="IPR015915">
    <property type="entry name" value="Kelch-typ_b-propeller"/>
</dbReference>
<dbReference type="PANTHER" id="PTHR46093:SF18">
    <property type="entry name" value="FIBRONECTIN TYPE-III DOMAIN-CONTAINING PROTEIN"/>
    <property type="match status" value="1"/>
</dbReference>
<evidence type="ECO:0000256" key="1">
    <source>
        <dbReference type="ARBA" id="ARBA00022441"/>
    </source>
</evidence>
<evidence type="ECO:0000313" key="4">
    <source>
        <dbReference type="EMBL" id="GBB86471.1"/>
    </source>
</evidence>
<reference evidence="4 6" key="1">
    <citation type="submission" date="2017-11" db="EMBL/GenBank/DDBJ databases">
        <title>The genome of Rhizophagus clarus HR1 reveals common genetic basis of auxotrophy among arbuscular mycorrhizal fungi.</title>
        <authorList>
            <person name="Kobayashi Y."/>
        </authorList>
    </citation>
    <scope>NUCLEOTIDE SEQUENCE [LARGE SCALE GENOMIC DNA]</scope>
    <source>
        <strain evidence="4 6">HR1</strain>
    </source>
</reference>
<keyword evidence="2" id="KW-0677">Repeat</keyword>
<dbReference type="Pfam" id="PF24681">
    <property type="entry name" value="Kelch_KLHDC2_KLHL20_DRC7"/>
    <property type="match status" value="1"/>
</dbReference>
<dbReference type="OrthoDB" id="432528at2759"/>
<evidence type="ECO:0008006" key="7">
    <source>
        <dbReference type="Google" id="ProtNLM"/>
    </source>
</evidence>